<proteinExistence type="predicted"/>
<feature type="non-terminal residue" evidence="1">
    <location>
        <position position="1"/>
    </location>
</feature>
<dbReference type="AlphaFoldDB" id="A0A814AAD4"/>
<gene>
    <name evidence="1" type="ORF">OXX778_LOCUS11890</name>
</gene>
<reference evidence="1" key="1">
    <citation type="submission" date="2021-02" db="EMBL/GenBank/DDBJ databases">
        <authorList>
            <person name="Nowell W R."/>
        </authorList>
    </citation>
    <scope>NUCLEOTIDE SEQUENCE</scope>
    <source>
        <strain evidence="1">Ploen Becks lab</strain>
    </source>
</reference>
<evidence type="ECO:0000313" key="1">
    <source>
        <dbReference type="EMBL" id="CAF0910770.1"/>
    </source>
</evidence>
<comment type="caution">
    <text evidence="1">The sequence shown here is derived from an EMBL/GenBank/DDBJ whole genome shotgun (WGS) entry which is preliminary data.</text>
</comment>
<sequence>MIRCDRSFGGGGGVALIIRNSIKFKVIEQNSSLDNETIYFKSKRLNEEITLAEIKEAIKDTKAKNSSGHDKISDRVIKNLSQQFLK</sequence>
<evidence type="ECO:0000313" key="2">
    <source>
        <dbReference type="Proteomes" id="UP000663879"/>
    </source>
</evidence>
<name>A0A814AAD4_9BILA</name>
<accession>A0A814AAD4</accession>
<dbReference type="OrthoDB" id="5953030at2759"/>
<organism evidence="1 2">
    <name type="scientific">Brachionus calyciflorus</name>
    <dbReference type="NCBI Taxonomy" id="104777"/>
    <lineage>
        <taxon>Eukaryota</taxon>
        <taxon>Metazoa</taxon>
        <taxon>Spiralia</taxon>
        <taxon>Gnathifera</taxon>
        <taxon>Rotifera</taxon>
        <taxon>Eurotatoria</taxon>
        <taxon>Monogononta</taxon>
        <taxon>Pseudotrocha</taxon>
        <taxon>Ploima</taxon>
        <taxon>Brachionidae</taxon>
        <taxon>Brachionus</taxon>
    </lineage>
</organism>
<protein>
    <submittedName>
        <fullName evidence="1">Uncharacterized protein</fullName>
    </submittedName>
</protein>
<dbReference type="EMBL" id="CAJNOC010002072">
    <property type="protein sequence ID" value="CAF0910770.1"/>
    <property type="molecule type" value="Genomic_DNA"/>
</dbReference>
<keyword evidence="2" id="KW-1185">Reference proteome</keyword>
<dbReference type="Proteomes" id="UP000663879">
    <property type="component" value="Unassembled WGS sequence"/>
</dbReference>